<reference evidence="2" key="1">
    <citation type="journal article" date="2013" name="Nature">
        <title>Pan genome of the phytoplankton Emiliania underpins its global distribution.</title>
        <authorList>
            <person name="Read B.A."/>
            <person name="Kegel J."/>
            <person name="Klute M.J."/>
            <person name="Kuo A."/>
            <person name="Lefebvre S.C."/>
            <person name="Maumus F."/>
            <person name="Mayer C."/>
            <person name="Miller J."/>
            <person name="Monier A."/>
            <person name="Salamov A."/>
            <person name="Young J."/>
            <person name="Aguilar M."/>
            <person name="Claverie J.M."/>
            <person name="Frickenhaus S."/>
            <person name="Gonzalez K."/>
            <person name="Herman E.K."/>
            <person name="Lin Y.C."/>
            <person name="Napier J."/>
            <person name="Ogata H."/>
            <person name="Sarno A.F."/>
            <person name="Shmutz J."/>
            <person name="Schroeder D."/>
            <person name="de Vargas C."/>
            <person name="Verret F."/>
            <person name="von Dassow P."/>
            <person name="Valentin K."/>
            <person name="Van de Peer Y."/>
            <person name="Wheeler G."/>
            <person name="Dacks J.B."/>
            <person name="Delwiche C.F."/>
            <person name="Dyhrman S.T."/>
            <person name="Glockner G."/>
            <person name="John U."/>
            <person name="Richards T."/>
            <person name="Worden A.Z."/>
            <person name="Zhang X."/>
            <person name="Grigoriev I.V."/>
            <person name="Allen A.E."/>
            <person name="Bidle K."/>
            <person name="Borodovsky M."/>
            <person name="Bowler C."/>
            <person name="Brownlee C."/>
            <person name="Cock J.M."/>
            <person name="Elias M."/>
            <person name="Gladyshev V.N."/>
            <person name="Groth M."/>
            <person name="Guda C."/>
            <person name="Hadaegh A."/>
            <person name="Iglesias-Rodriguez M.D."/>
            <person name="Jenkins J."/>
            <person name="Jones B.M."/>
            <person name="Lawson T."/>
            <person name="Leese F."/>
            <person name="Lindquist E."/>
            <person name="Lobanov A."/>
            <person name="Lomsadze A."/>
            <person name="Malik S.B."/>
            <person name="Marsh M.E."/>
            <person name="Mackinder L."/>
            <person name="Mock T."/>
            <person name="Mueller-Roeber B."/>
            <person name="Pagarete A."/>
            <person name="Parker M."/>
            <person name="Probert I."/>
            <person name="Quesneville H."/>
            <person name="Raines C."/>
            <person name="Rensing S.A."/>
            <person name="Riano-Pachon D.M."/>
            <person name="Richier S."/>
            <person name="Rokitta S."/>
            <person name="Shiraiwa Y."/>
            <person name="Soanes D.M."/>
            <person name="van der Giezen M."/>
            <person name="Wahlund T.M."/>
            <person name="Williams B."/>
            <person name="Wilson W."/>
            <person name="Wolfe G."/>
            <person name="Wurch L.L."/>
        </authorList>
    </citation>
    <scope>NUCLEOTIDE SEQUENCE</scope>
</reference>
<dbReference type="RefSeq" id="XP_005779374.1">
    <property type="nucleotide sequence ID" value="XM_005779317.1"/>
</dbReference>
<dbReference type="PaxDb" id="2903-EOD26945"/>
<keyword evidence="2" id="KW-1185">Reference proteome</keyword>
<dbReference type="GeneID" id="17272490"/>
<dbReference type="AlphaFoldDB" id="A0A0D3JTW0"/>
<reference evidence="1" key="2">
    <citation type="submission" date="2024-10" db="UniProtKB">
        <authorList>
            <consortium name="EnsemblProtists"/>
        </authorList>
    </citation>
    <scope>IDENTIFICATION</scope>
</reference>
<evidence type="ECO:0000313" key="1">
    <source>
        <dbReference type="EnsemblProtists" id="EOD26945"/>
    </source>
</evidence>
<accession>A0A0D3JTW0</accession>
<protein>
    <submittedName>
        <fullName evidence="1">Uncharacterized protein</fullName>
    </submittedName>
</protein>
<proteinExistence type="predicted"/>
<organism evidence="1 2">
    <name type="scientific">Emiliania huxleyi (strain CCMP1516)</name>
    <dbReference type="NCBI Taxonomy" id="280463"/>
    <lineage>
        <taxon>Eukaryota</taxon>
        <taxon>Haptista</taxon>
        <taxon>Haptophyta</taxon>
        <taxon>Prymnesiophyceae</taxon>
        <taxon>Isochrysidales</taxon>
        <taxon>Noelaerhabdaceae</taxon>
        <taxon>Emiliania</taxon>
    </lineage>
</organism>
<dbReference type="EnsemblProtists" id="EOD26945">
    <property type="protein sequence ID" value="EOD26945"/>
    <property type="gene ID" value="EMIHUDRAFT_236246"/>
</dbReference>
<name>A0A0D3JTW0_EMIH1</name>
<dbReference type="Proteomes" id="UP000013827">
    <property type="component" value="Unassembled WGS sequence"/>
</dbReference>
<dbReference type="HOGENOM" id="CLU_2854368_0_0_1"/>
<evidence type="ECO:0000313" key="2">
    <source>
        <dbReference type="Proteomes" id="UP000013827"/>
    </source>
</evidence>
<dbReference type="KEGG" id="ehx:EMIHUDRAFT_236246"/>
<sequence length="65" mass="6803">MRRPDGSMATGTVGGEGGLSLEEAQEAANQLVFFHTCRVVVYAGTNTLPLDSPVEVEAIITVKPA</sequence>